<dbReference type="Gene3D" id="3.90.550.20">
    <property type="match status" value="1"/>
</dbReference>
<feature type="transmembrane region" description="Helical" evidence="1">
    <location>
        <begin position="12"/>
        <end position="29"/>
    </location>
</feature>
<name>A0AAD7ZLT3_DIPPU</name>
<evidence type="ECO:0000256" key="1">
    <source>
        <dbReference type="SAM" id="Phobius"/>
    </source>
</evidence>
<dbReference type="PANTHER" id="PTHR46830:SF1">
    <property type="entry name" value="ALPHA-1,4-N-ACETYLGLUCOSAMINYLTRANSFERASE"/>
    <property type="match status" value="1"/>
</dbReference>
<keyword evidence="1" id="KW-0472">Membrane</keyword>
<evidence type="ECO:0000313" key="2">
    <source>
        <dbReference type="EMBL" id="KAJ9582765.1"/>
    </source>
</evidence>
<dbReference type="Pfam" id="PF04488">
    <property type="entry name" value="Gly_transf_sug"/>
    <property type="match status" value="1"/>
</dbReference>
<dbReference type="SUPFAM" id="SSF53448">
    <property type="entry name" value="Nucleotide-diphospho-sugar transferases"/>
    <property type="match status" value="1"/>
</dbReference>
<protein>
    <submittedName>
        <fullName evidence="2">Uncharacterized protein</fullName>
    </submittedName>
</protein>
<gene>
    <name evidence="2" type="ORF">L9F63_022891</name>
</gene>
<keyword evidence="1" id="KW-1133">Transmembrane helix</keyword>
<organism evidence="2 3">
    <name type="scientific">Diploptera punctata</name>
    <name type="common">Pacific beetle cockroach</name>
    <dbReference type="NCBI Taxonomy" id="6984"/>
    <lineage>
        <taxon>Eukaryota</taxon>
        <taxon>Metazoa</taxon>
        <taxon>Ecdysozoa</taxon>
        <taxon>Arthropoda</taxon>
        <taxon>Hexapoda</taxon>
        <taxon>Insecta</taxon>
        <taxon>Pterygota</taxon>
        <taxon>Neoptera</taxon>
        <taxon>Polyneoptera</taxon>
        <taxon>Dictyoptera</taxon>
        <taxon>Blattodea</taxon>
        <taxon>Blaberoidea</taxon>
        <taxon>Blaberidae</taxon>
        <taxon>Diplopterinae</taxon>
        <taxon>Diploptera</taxon>
    </lineage>
</organism>
<comment type="caution">
    <text evidence="2">The sequence shown here is derived from an EMBL/GenBank/DDBJ whole genome shotgun (WGS) entry which is preliminary data.</text>
</comment>
<evidence type="ECO:0000313" key="3">
    <source>
        <dbReference type="Proteomes" id="UP001233999"/>
    </source>
</evidence>
<keyword evidence="3" id="KW-1185">Reference proteome</keyword>
<keyword evidence="1" id="KW-0812">Transmembrane</keyword>
<proteinExistence type="predicted"/>
<dbReference type="AlphaFoldDB" id="A0AAD7ZLT3"/>
<accession>A0AAD7ZLT3</accession>
<dbReference type="InterPro" id="IPR029044">
    <property type="entry name" value="Nucleotide-diphossugar_trans"/>
</dbReference>
<dbReference type="EMBL" id="JASPKZ010007745">
    <property type="protein sequence ID" value="KAJ9582765.1"/>
    <property type="molecule type" value="Genomic_DNA"/>
</dbReference>
<sequence>MIIKRWLAPRNIVYFMFIVCVVTVILWKSEPAERGETFKPYDTEFFAKVQDSIFDGFDNITGTKNGSYIVPNYVHFLFFGKPRLSYVHSDTLHLRNITLPEEIFGQKFSKEFHVWHAGDVTRIRILIKYGGIFVDNDSYIVRSLDPFRKYEMTIGITDGYQLGTQVLIAHKDARFLKLWLESYRDYHPDKFYFNAGKKPMKEIINYMPELVHTVRYLLGVEGLARRLYIWDSWSNWRKYYSIHLVIRHRNYLDTLWNFLKWPNIDENNICDYPHPFGEMARDVYGDFCPKPIA</sequence>
<reference evidence="2" key="1">
    <citation type="journal article" date="2023" name="IScience">
        <title>Live-bearing cockroach genome reveals convergent evolutionary mechanisms linked to viviparity in insects and beyond.</title>
        <authorList>
            <person name="Fouks B."/>
            <person name="Harrison M.C."/>
            <person name="Mikhailova A.A."/>
            <person name="Marchal E."/>
            <person name="English S."/>
            <person name="Carruthers M."/>
            <person name="Jennings E.C."/>
            <person name="Chiamaka E.L."/>
            <person name="Frigard R.A."/>
            <person name="Pippel M."/>
            <person name="Attardo G.M."/>
            <person name="Benoit J.B."/>
            <person name="Bornberg-Bauer E."/>
            <person name="Tobe S.S."/>
        </authorList>
    </citation>
    <scope>NUCLEOTIDE SEQUENCE</scope>
    <source>
        <strain evidence="2">Stay&amp;Tobe</strain>
    </source>
</reference>
<reference evidence="2" key="2">
    <citation type="submission" date="2023-05" db="EMBL/GenBank/DDBJ databases">
        <authorList>
            <person name="Fouks B."/>
        </authorList>
    </citation>
    <scope>NUCLEOTIDE SEQUENCE</scope>
    <source>
        <strain evidence="2">Stay&amp;Tobe</strain>
        <tissue evidence="2">Testes</tissue>
    </source>
</reference>
<dbReference type="PANTHER" id="PTHR46830">
    <property type="entry name" value="TRANSFERASE, PUTATIVE-RELATED"/>
    <property type="match status" value="1"/>
</dbReference>
<dbReference type="InterPro" id="IPR007577">
    <property type="entry name" value="GlycoTrfase_DXD_sugar-bd_CS"/>
</dbReference>
<dbReference type="Proteomes" id="UP001233999">
    <property type="component" value="Unassembled WGS sequence"/>
</dbReference>